<evidence type="ECO:0000259" key="2">
    <source>
        <dbReference type="SMART" id="SM00355"/>
    </source>
</evidence>
<dbReference type="RefSeq" id="XP_013757015.1">
    <property type="nucleotide sequence ID" value="XM_013901561.1"/>
</dbReference>
<evidence type="ECO:0000256" key="1">
    <source>
        <dbReference type="SAM" id="MobiDB-lite"/>
    </source>
</evidence>
<feature type="domain" description="C2H2-type" evidence="2">
    <location>
        <begin position="241"/>
        <end position="264"/>
    </location>
</feature>
<accession>A0A0L0DCW7</accession>
<keyword evidence="4" id="KW-1185">Reference proteome</keyword>
<feature type="region of interest" description="Disordered" evidence="1">
    <location>
        <begin position="287"/>
        <end position="314"/>
    </location>
</feature>
<sequence length="542" mass="56764">MASLSAERHEHGSSVIDYEFLAPANTNLSKFNLDELLAGMNEATAKFAIPLDNDGKLRCVYNHCQRRFDVTSDAVKEAAGIVVLAPHILAHFRDHAAAGGSLLYWNIKRLKTKRVYVMPKLLKRKREPVMPPPPRLVSAPSPALSTAAIKSSASRPASSRSKAYRSPSRTLAESASSAGGHRRSTTLPKYVDVPASKVPEALAVIAAHQDTLTSTVRQIPFTSADGSIAYYAAIKTRAGKYYCLHPSCSASISPNNLKKHMGVHRRNDCGGAVPVPDSSFDVVGPPLPKLRSGADLPPSKRHHGLSADARRPPLRALSPAARATLDSSAAAGKYACPLSACSVISPTRSSFVAHIGTHHDIEVAKPSARRRLAHATVGGAQAGPEAEAEASASAPVPMNVAAPPPPSHTAVWGTAASSSPPSASTLPAVARSSKSPTPELRAATATSPPHPPAKPSPSVLVAAPPAHARARSKARHSPVGSAHILPMPTPSSPLPLSRTSSPTIEEARRRIPHSDSIASPMQGKPASDSPSGSMPRLAPRIG</sequence>
<evidence type="ECO:0000313" key="3">
    <source>
        <dbReference type="EMBL" id="KNC50177.1"/>
    </source>
</evidence>
<feature type="compositionally biased region" description="Low complexity" evidence="1">
    <location>
        <begin position="415"/>
        <end position="430"/>
    </location>
</feature>
<feature type="domain" description="C2H2-type" evidence="2">
    <location>
        <begin position="334"/>
        <end position="358"/>
    </location>
</feature>
<dbReference type="GeneID" id="25565504"/>
<feature type="compositionally biased region" description="Low complexity" evidence="1">
    <location>
        <begin position="377"/>
        <end position="401"/>
    </location>
</feature>
<feature type="compositionally biased region" description="Low complexity" evidence="1">
    <location>
        <begin position="494"/>
        <end position="503"/>
    </location>
</feature>
<dbReference type="SMART" id="SM00355">
    <property type="entry name" value="ZnF_C2H2"/>
    <property type="match status" value="2"/>
</dbReference>
<dbReference type="Proteomes" id="UP000054408">
    <property type="component" value="Unassembled WGS sequence"/>
</dbReference>
<feature type="region of interest" description="Disordered" evidence="1">
    <location>
        <begin position="148"/>
        <end position="191"/>
    </location>
</feature>
<reference evidence="3 4" key="1">
    <citation type="submission" date="2010-05" db="EMBL/GenBank/DDBJ databases">
        <title>The Genome Sequence of Thecamonas trahens ATCC 50062.</title>
        <authorList>
            <consortium name="The Broad Institute Genome Sequencing Platform"/>
            <person name="Russ C."/>
            <person name="Cuomo C."/>
            <person name="Shea T."/>
            <person name="Young S.K."/>
            <person name="Zeng Q."/>
            <person name="Koehrsen M."/>
            <person name="Haas B."/>
            <person name="Borodovsky M."/>
            <person name="Guigo R."/>
            <person name="Alvarado L."/>
            <person name="Berlin A."/>
            <person name="Bochicchio J."/>
            <person name="Borenstein D."/>
            <person name="Chapman S."/>
            <person name="Chen Z."/>
            <person name="Freedman E."/>
            <person name="Gellesch M."/>
            <person name="Goldberg J."/>
            <person name="Griggs A."/>
            <person name="Gujja S."/>
            <person name="Heilman E."/>
            <person name="Heiman D."/>
            <person name="Hepburn T."/>
            <person name="Howarth C."/>
            <person name="Jen D."/>
            <person name="Larson L."/>
            <person name="Mehta T."/>
            <person name="Park D."/>
            <person name="Pearson M."/>
            <person name="Roberts A."/>
            <person name="Saif S."/>
            <person name="Shenoy N."/>
            <person name="Sisk P."/>
            <person name="Stolte C."/>
            <person name="Sykes S."/>
            <person name="Thomson T."/>
            <person name="Walk T."/>
            <person name="White J."/>
            <person name="Yandava C."/>
            <person name="Burger G."/>
            <person name="Gray M.W."/>
            <person name="Holland P.W.H."/>
            <person name="King N."/>
            <person name="Lang F.B.F."/>
            <person name="Roger A.J."/>
            <person name="Ruiz-Trillo I."/>
            <person name="Lander E."/>
            <person name="Nusbaum C."/>
        </authorList>
    </citation>
    <scope>NUCLEOTIDE SEQUENCE [LARGE SCALE GENOMIC DNA]</scope>
    <source>
        <strain evidence="3 4">ATCC 50062</strain>
    </source>
</reference>
<feature type="compositionally biased region" description="Low complexity" evidence="1">
    <location>
        <begin position="456"/>
        <end position="467"/>
    </location>
</feature>
<dbReference type="EMBL" id="GL349460">
    <property type="protein sequence ID" value="KNC50177.1"/>
    <property type="molecule type" value="Genomic_DNA"/>
</dbReference>
<feature type="region of interest" description="Disordered" evidence="1">
    <location>
        <begin position="372"/>
        <end position="542"/>
    </location>
</feature>
<organism evidence="3 4">
    <name type="scientific">Thecamonas trahens ATCC 50062</name>
    <dbReference type="NCBI Taxonomy" id="461836"/>
    <lineage>
        <taxon>Eukaryota</taxon>
        <taxon>Apusozoa</taxon>
        <taxon>Apusomonadida</taxon>
        <taxon>Apusomonadidae</taxon>
        <taxon>Thecamonas</taxon>
    </lineage>
</organism>
<evidence type="ECO:0000313" key="4">
    <source>
        <dbReference type="Proteomes" id="UP000054408"/>
    </source>
</evidence>
<name>A0A0L0DCW7_THETB</name>
<feature type="compositionally biased region" description="Low complexity" evidence="1">
    <location>
        <begin position="148"/>
        <end position="169"/>
    </location>
</feature>
<protein>
    <recommendedName>
        <fullName evidence="2">C2H2-type domain-containing protein</fullName>
    </recommendedName>
</protein>
<proteinExistence type="predicted"/>
<dbReference type="InterPro" id="IPR013087">
    <property type="entry name" value="Znf_C2H2_type"/>
</dbReference>
<dbReference type="AlphaFoldDB" id="A0A0L0DCW7"/>
<gene>
    <name evidence="3" type="ORF">AMSG_06317</name>
</gene>